<dbReference type="NCBIfam" id="NF045470">
    <property type="entry name" value="Opp2B"/>
    <property type="match status" value="1"/>
</dbReference>
<evidence type="ECO:0000256" key="1">
    <source>
        <dbReference type="ARBA" id="ARBA00004651"/>
    </source>
</evidence>
<dbReference type="RefSeq" id="WP_072345868.1">
    <property type="nucleotide sequence ID" value="NZ_FPKU01000003.1"/>
</dbReference>
<evidence type="ECO:0000256" key="10">
    <source>
        <dbReference type="ARBA" id="ARBA00024202"/>
    </source>
</evidence>
<feature type="transmembrane region" description="Helical" evidence="11">
    <location>
        <begin position="236"/>
        <end position="261"/>
    </location>
</feature>
<dbReference type="EMBL" id="FPKU01000003">
    <property type="protein sequence ID" value="SFZ86365.1"/>
    <property type="molecule type" value="Genomic_DNA"/>
</dbReference>
<name>A0A1K2I1V8_9HYPH</name>
<sequence>MLQLILLRILATVPVLLGVSVLTFFLIRAVPGDVVDALASEEFDNPEAAAQLRRIFGLDLPLHEQFWMWFSGLVQGDLGTSFRTGRPVLQEIMDRFPLTLELTLAALLVSVAIALPLGVISATRRNSPLDGGVRIASLLGLSIPNFWLGILLIALFSVYLRWLPSGGSNNFAFSWDHFKYLILPAVTLGTSLAAETMRMSRSSLLEVLSQDYVRTSRAKGLSERLVIFRHALRNSLIPVVTVVGIQAGALLGGTVVVEQIFSWSGLGNLVVRAINQRDYPLLQGLIIFLAFFYVAVSLVVDIIYLYLDPRLRRRG</sequence>
<dbReference type="GO" id="GO:0005886">
    <property type="term" value="C:plasma membrane"/>
    <property type="evidence" value="ECO:0007669"/>
    <property type="project" value="UniProtKB-SubCell"/>
</dbReference>
<feature type="transmembrane region" description="Helical" evidence="11">
    <location>
        <begin position="7"/>
        <end position="27"/>
    </location>
</feature>
<dbReference type="CDD" id="cd06261">
    <property type="entry name" value="TM_PBP2"/>
    <property type="match status" value="1"/>
</dbReference>
<evidence type="ECO:0000256" key="7">
    <source>
        <dbReference type="ARBA" id="ARBA00023065"/>
    </source>
</evidence>
<accession>A0A1K2I1V8</accession>
<dbReference type="GO" id="GO:0015099">
    <property type="term" value="F:nickel cation transmembrane transporter activity"/>
    <property type="evidence" value="ECO:0007669"/>
    <property type="project" value="InterPro"/>
</dbReference>
<reference evidence="13 14" key="1">
    <citation type="submission" date="2016-11" db="EMBL/GenBank/DDBJ databases">
        <authorList>
            <person name="Jaros S."/>
            <person name="Januszkiewicz K."/>
            <person name="Wedrychowicz H."/>
        </authorList>
    </citation>
    <scope>NUCLEOTIDE SEQUENCE [LARGE SCALE GENOMIC DNA]</scope>
    <source>
        <strain evidence="13 14">ATCC 23634</strain>
    </source>
</reference>
<dbReference type="STRING" id="665118.SAMN02983003_3545"/>
<dbReference type="PROSITE" id="PS50928">
    <property type="entry name" value="ABC_TM1"/>
    <property type="match status" value="1"/>
</dbReference>
<keyword evidence="4" id="KW-0533">Nickel</keyword>
<dbReference type="OrthoDB" id="9805855at2"/>
<keyword evidence="14" id="KW-1185">Reference proteome</keyword>
<evidence type="ECO:0000256" key="6">
    <source>
        <dbReference type="ARBA" id="ARBA00022989"/>
    </source>
</evidence>
<evidence type="ECO:0000313" key="13">
    <source>
        <dbReference type="EMBL" id="SFZ86365.1"/>
    </source>
</evidence>
<feature type="domain" description="ABC transmembrane type-1" evidence="12">
    <location>
        <begin position="96"/>
        <end position="304"/>
    </location>
</feature>
<dbReference type="Gene3D" id="1.10.3720.10">
    <property type="entry name" value="MetI-like"/>
    <property type="match status" value="1"/>
</dbReference>
<keyword evidence="3" id="KW-1003">Cell membrane</keyword>
<feature type="transmembrane region" description="Helical" evidence="11">
    <location>
        <begin position="135"/>
        <end position="160"/>
    </location>
</feature>
<keyword evidence="6 11" id="KW-1133">Transmembrane helix</keyword>
<comment type="similarity">
    <text evidence="10">Belongs to the binding-protein-dependent transport system permease family. OppBC subfamily.</text>
</comment>
<organism evidence="13 14">
    <name type="scientific">Devosia enhydra</name>
    <dbReference type="NCBI Taxonomy" id="665118"/>
    <lineage>
        <taxon>Bacteria</taxon>
        <taxon>Pseudomonadati</taxon>
        <taxon>Pseudomonadota</taxon>
        <taxon>Alphaproteobacteria</taxon>
        <taxon>Hyphomicrobiales</taxon>
        <taxon>Devosiaceae</taxon>
        <taxon>Devosia</taxon>
    </lineage>
</organism>
<evidence type="ECO:0000256" key="11">
    <source>
        <dbReference type="RuleBase" id="RU363032"/>
    </source>
</evidence>
<dbReference type="InterPro" id="IPR045621">
    <property type="entry name" value="BPD_transp_1_N"/>
</dbReference>
<keyword evidence="5 11" id="KW-0812">Transmembrane</keyword>
<protein>
    <submittedName>
        <fullName evidence="13">Peptide/nickel transport system permease protein</fullName>
    </submittedName>
</protein>
<proteinExistence type="inferred from homology"/>
<feature type="transmembrane region" description="Helical" evidence="11">
    <location>
        <begin position="281"/>
        <end position="307"/>
    </location>
</feature>
<dbReference type="InterPro" id="IPR000515">
    <property type="entry name" value="MetI-like"/>
</dbReference>
<evidence type="ECO:0000256" key="4">
    <source>
        <dbReference type="ARBA" id="ARBA00022596"/>
    </source>
</evidence>
<evidence type="ECO:0000256" key="9">
    <source>
        <dbReference type="ARBA" id="ARBA00023136"/>
    </source>
</evidence>
<gene>
    <name evidence="13" type="ORF">SAMN02983003_3545</name>
</gene>
<evidence type="ECO:0000259" key="12">
    <source>
        <dbReference type="PROSITE" id="PS50928"/>
    </source>
</evidence>
<keyword evidence="8" id="KW-0921">Nickel transport</keyword>
<keyword evidence="7" id="KW-0406">Ion transport</keyword>
<evidence type="ECO:0000256" key="3">
    <source>
        <dbReference type="ARBA" id="ARBA00022475"/>
    </source>
</evidence>
<keyword evidence="2 11" id="KW-0813">Transport</keyword>
<dbReference type="InterPro" id="IPR035906">
    <property type="entry name" value="MetI-like_sf"/>
</dbReference>
<evidence type="ECO:0000256" key="2">
    <source>
        <dbReference type="ARBA" id="ARBA00022448"/>
    </source>
</evidence>
<dbReference type="SUPFAM" id="SSF161098">
    <property type="entry name" value="MetI-like"/>
    <property type="match status" value="1"/>
</dbReference>
<dbReference type="PANTHER" id="PTHR43163:SF6">
    <property type="entry name" value="DIPEPTIDE TRANSPORT SYSTEM PERMEASE PROTEIN DPPB-RELATED"/>
    <property type="match status" value="1"/>
</dbReference>
<dbReference type="Pfam" id="PF19300">
    <property type="entry name" value="BPD_transp_1_N"/>
    <property type="match status" value="1"/>
</dbReference>
<dbReference type="AlphaFoldDB" id="A0A1K2I1V8"/>
<keyword evidence="9 11" id="KW-0472">Membrane</keyword>
<evidence type="ECO:0000313" key="14">
    <source>
        <dbReference type="Proteomes" id="UP000183447"/>
    </source>
</evidence>
<evidence type="ECO:0000256" key="8">
    <source>
        <dbReference type="ARBA" id="ARBA00023112"/>
    </source>
</evidence>
<dbReference type="Pfam" id="PF00528">
    <property type="entry name" value="BPD_transp_1"/>
    <property type="match status" value="1"/>
</dbReference>
<dbReference type="PANTHER" id="PTHR43163">
    <property type="entry name" value="DIPEPTIDE TRANSPORT SYSTEM PERMEASE PROTEIN DPPB-RELATED"/>
    <property type="match status" value="1"/>
</dbReference>
<feature type="transmembrane region" description="Helical" evidence="11">
    <location>
        <begin position="102"/>
        <end position="123"/>
    </location>
</feature>
<comment type="subcellular location">
    <subcellularLocation>
        <location evidence="1 11">Cell membrane</location>
        <topology evidence="1 11">Multi-pass membrane protein</topology>
    </subcellularLocation>
</comment>
<feature type="transmembrane region" description="Helical" evidence="11">
    <location>
        <begin position="180"/>
        <end position="197"/>
    </location>
</feature>
<dbReference type="Proteomes" id="UP000183447">
    <property type="component" value="Unassembled WGS sequence"/>
</dbReference>
<dbReference type="InterPro" id="IPR050045">
    <property type="entry name" value="Opp2B"/>
</dbReference>
<evidence type="ECO:0000256" key="5">
    <source>
        <dbReference type="ARBA" id="ARBA00022692"/>
    </source>
</evidence>